<accession>A0A2N7RYV8</accession>
<evidence type="ECO:0000256" key="3">
    <source>
        <dbReference type="ARBA" id="ARBA00022801"/>
    </source>
</evidence>
<dbReference type="PROSITE" id="PS00138">
    <property type="entry name" value="SUBTILASE_SER"/>
    <property type="match status" value="1"/>
</dbReference>
<dbReference type="PANTHER" id="PTHR43806:SF11">
    <property type="entry name" value="CEREVISIN-RELATED"/>
    <property type="match status" value="1"/>
</dbReference>
<dbReference type="Gene3D" id="3.40.50.200">
    <property type="entry name" value="Peptidase S8/S53 domain"/>
    <property type="match status" value="1"/>
</dbReference>
<dbReference type="InterPro" id="IPR023827">
    <property type="entry name" value="Peptidase_S8_Asp-AS"/>
</dbReference>
<dbReference type="SUPFAM" id="SSF52743">
    <property type="entry name" value="Subtilisin-like"/>
    <property type="match status" value="1"/>
</dbReference>
<keyword evidence="3 5" id="KW-0378">Hydrolase</keyword>
<comment type="caution">
    <text evidence="8">The sequence shown here is derived from an EMBL/GenBank/DDBJ whole genome shotgun (WGS) entry which is preliminary data.</text>
</comment>
<reference evidence="8 9" key="1">
    <citation type="journal article" date="2017" name="Elife">
        <title>Extensive horizontal gene transfer in cheese-associated bacteria.</title>
        <authorList>
            <person name="Bonham K.S."/>
            <person name="Wolfe B.E."/>
            <person name="Dutton R.J."/>
        </authorList>
    </citation>
    <scope>NUCLEOTIDE SEQUENCE [LARGE SCALE GENOMIC DNA]</scope>
    <source>
        <strain evidence="8 9">JB182</strain>
    </source>
</reference>
<dbReference type="PROSITE" id="PS00136">
    <property type="entry name" value="SUBTILASE_ASP"/>
    <property type="match status" value="1"/>
</dbReference>
<sequence length="393" mass="40233">MYSNQTRQAAVAEIPNRYVLVFDRQESGAPGIAAAQRESELPQLLAEQGYSSTEYFPMLGIAVVTSSADQLEDFRQRCAGHKLPASVVPELVYRILPDAPAATDSYADTGQLTWGLQAVGASLSGCTGKGINVAVLDTGFDSAHPDFAGRTVTAKSFVAGEDATDGHGHGTHCIGSACGPREPQQGPGYGVASEANIFAGKVLGADGSGSDSTILAGINWALENKCEVISMSLGADVRTVHPPYVTAGRRALELGSLIVAAAGNNAQRSAGNPGFVGAPANSPYIMAVAALDSKLAVADFSAQALDTEGGEVDIAGPGVGIYSSWPGAKRYNTISGTSMATPHVAGVAALLAESTGLRSQQLWDKLVATSRDVSLPAMDAGAGLVQAPASQEA</sequence>
<keyword evidence="4 5" id="KW-0720">Serine protease</keyword>
<evidence type="ECO:0000256" key="1">
    <source>
        <dbReference type="ARBA" id="ARBA00011073"/>
    </source>
</evidence>
<dbReference type="RefSeq" id="WP_013350039.1">
    <property type="nucleotide sequence ID" value="NZ_JBQEJV010000013.1"/>
</dbReference>
<dbReference type="InterPro" id="IPR050131">
    <property type="entry name" value="Peptidase_S8_subtilisin-like"/>
</dbReference>
<dbReference type="InterPro" id="IPR015500">
    <property type="entry name" value="Peptidase_S8_subtilisin-rel"/>
</dbReference>
<comment type="similarity">
    <text evidence="1 5 6">Belongs to the peptidase S8 family.</text>
</comment>
<dbReference type="EMBL" id="PNQX01000003">
    <property type="protein sequence ID" value="PMQ19082.1"/>
    <property type="molecule type" value="Genomic_DNA"/>
</dbReference>
<feature type="domain" description="Peptidase S8/S53" evidence="7">
    <location>
        <begin position="128"/>
        <end position="374"/>
    </location>
</feature>
<evidence type="ECO:0000256" key="5">
    <source>
        <dbReference type="PROSITE-ProRule" id="PRU01240"/>
    </source>
</evidence>
<protein>
    <submittedName>
        <fullName evidence="8">Peptidase S8</fullName>
    </submittedName>
</protein>
<feature type="active site" description="Charge relay system" evidence="5">
    <location>
        <position position="338"/>
    </location>
</feature>
<dbReference type="AlphaFoldDB" id="A0A2N7RYV8"/>
<evidence type="ECO:0000313" key="9">
    <source>
        <dbReference type="Proteomes" id="UP000235739"/>
    </source>
</evidence>
<evidence type="ECO:0000256" key="4">
    <source>
        <dbReference type="ARBA" id="ARBA00022825"/>
    </source>
</evidence>
<dbReference type="PROSITE" id="PS51892">
    <property type="entry name" value="SUBTILASE"/>
    <property type="match status" value="1"/>
</dbReference>
<feature type="active site" description="Charge relay system" evidence="5">
    <location>
        <position position="137"/>
    </location>
</feature>
<dbReference type="InterPro" id="IPR023828">
    <property type="entry name" value="Peptidase_S8_Ser-AS"/>
</dbReference>
<dbReference type="GO" id="GO:0006508">
    <property type="term" value="P:proteolysis"/>
    <property type="evidence" value="ECO:0007669"/>
    <property type="project" value="UniProtKB-KW"/>
</dbReference>
<evidence type="ECO:0000256" key="6">
    <source>
        <dbReference type="RuleBase" id="RU003355"/>
    </source>
</evidence>
<dbReference type="GO" id="GO:0004252">
    <property type="term" value="F:serine-type endopeptidase activity"/>
    <property type="evidence" value="ECO:0007669"/>
    <property type="project" value="UniProtKB-UniRule"/>
</dbReference>
<name>A0A2N7RYV8_9MICC</name>
<evidence type="ECO:0000259" key="7">
    <source>
        <dbReference type="Pfam" id="PF00082"/>
    </source>
</evidence>
<keyword evidence="2 5" id="KW-0645">Protease</keyword>
<dbReference type="Pfam" id="PF00082">
    <property type="entry name" value="Peptidase_S8"/>
    <property type="match status" value="1"/>
</dbReference>
<organism evidence="8 9">
    <name type="scientific">Glutamicibacter arilaitensis</name>
    <dbReference type="NCBI Taxonomy" id="256701"/>
    <lineage>
        <taxon>Bacteria</taxon>
        <taxon>Bacillati</taxon>
        <taxon>Actinomycetota</taxon>
        <taxon>Actinomycetes</taxon>
        <taxon>Micrococcales</taxon>
        <taxon>Micrococcaceae</taxon>
        <taxon>Glutamicibacter</taxon>
    </lineage>
</organism>
<gene>
    <name evidence="8" type="ORF">CIK84_17235</name>
</gene>
<dbReference type="GeneID" id="303186292"/>
<evidence type="ECO:0000256" key="2">
    <source>
        <dbReference type="ARBA" id="ARBA00022670"/>
    </source>
</evidence>
<evidence type="ECO:0000313" key="8">
    <source>
        <dbReference type="EMBL" id="PMQ19082.1"/>
    </source>
</evidence>
<dbReference type="InterPro" id="IPR000209">
    <property type="entry name" value="Peptidase_S8/S53_dom"/>
</dbReference>
<dbReference type="PRINTS" id="PR00723">
    <property type="entry name" value="SUBTILISIN"/>
</dbReference>
<dbReference type="Proteomes" id="UP000235739">
    <property type="component" value="Unassembled WGS sequence"/>
</dbReference>
<proteinExistence type="inferred from homology"/>
<dbReference type="OMA" id="WELWARL"/>
<dbReference type="PANTHER" id="PTHR43806">
    <property type="entry name" value="PEPTIDASE S8"/>
    <property type="match status" value="1"/>
</dbReference>
<feature type="active site" description="Charge relay system" evidence="5">
    <location>
        <position position="169"/>
    </location>
</feature>
<dbReference type="InterPro" id="IPR036852">
    <property type="entry name" value="Peptidase_S8/S53_dom_sf"/>
</dbReference>